<dbReference type="Proteomes" id="UP000298337">
    <property type="component" value="Unassembled WGS sequence"/>
</dbReference>
<dbReference type="OrthoDB" id="879857at2"/>
<keyword evidence="1" id="KW-0732">Signal</keyword>
<name>A0A4Z0PDJ8_9BACT</name>
<dbReference type="EMBL" id="SRLA01000001">
    <property type="protein sequence ID" value="TGE10333.1"/>
    <property type="molecule type" value="Genomic_DNA"/>
</dbReference>
<gene>
    <name evidence="2" type="ORF">EU556_05815</name>
</gene>
<evidence type="ECO:0000256" key="1">
    <source>
        <dbReference type="SAM" id="SignalP"/>
    </source>
</evidence>
<evidence type="ECO:0000313" key="3">
    <source>
        <dbReference type="Proteomes" id="UP000298337"/>
    </source>
</evidence>
<protein>
    <recommendedName>
        <fullName evidence="4">Outer membrane protein with beta-barrel domain</fullName>
    </recommendedName>
</protein>
<comment type="caution">
    <text evidence="2">The sequence shown here is derived from an EMBL/GenBank/DDBJ whole genome shotgun (WGS) entry which is preliminary data.</text>
</comment>
<keyword evidence="3" id="KW-1185">Reference proteome</keyword>
<sequence length="235" mass="26511">MQKTFILLSGALLAGLVPMFTAHAQQLQAVGVAGSFNINQTWATQRELTLGSTTVLTHTDQAREDDTGNRVSVYARVGLRQGRFFVQPEAAYTKVLGNQYEVQFPKGTFYYAPWIRRLEVGALAGYHITDKFYVVAGPVVARHEREKAISTSTESWVAAYNSLYASTERVQVLGQVGVGVQLWRFDLGFRCEGSLTPYTRQLRFDNNTYAYRQSTNQYIFQVGFLLFDSNHPWAK</sequence>
<accession>A0A4Z0PDJ8</accession>
<dbReference type="RefSeq" id="WP_135431918.1">
    <property type="nucleotide sequence ID" value="NZ_SRLA01000001.1"/>
</dbReference>
<organism evidence="2 3">
    <name type="scientific">Hymenobacter fodinae</name>
    <dbReference type="NCBI Taxonomy" id="2510796"/>
    <lineage>
        <taxon>Bacteria</taxon>
        <taxon>Pseudomonadati</taxon>
        <taxon>Bacteroidota</taxon>
        <taxon>Cytophagia</taxon>
        <taxon>Cytophagales</taxon>
        <taxon>Hymenobacteraceae</taxon>
        <taxon>Hymenobacter</taxon>
    </lineage>
</organism>
<evidence type="ECO:0000313" key="2">
    <source>
        <dbReference type="EMBL" id="TGE10333.1"/>
    </source>
</evidence>
<feature type="signal peptide" evidence="1">
    <location>
        <begin position="1"/>
        <end position="24"/>
    </location>
</feature>
<feature type="chain" id="PRO_5021468055" description="Outer membrane protein with beta-barrel domain" evidence="1">
    <location>
        <begin position="25"/>
        <end position="235"/>
    </location>
</feature>
<proteinExistence type="predicted"/>
<evidence type="ECO:0008006" key="4">
    <source>
        <dbReference type="Google" id="ProtNLM"/>
    </source>
</evidence>
<reference evidence="2 3" key="1">
    <citation type="submission" date="2019-04" db="EMBL/GenBank/DDBJ databases">
        <authorList>
            <person name="Feng G."/>
            <person name="Zhang J."/>
            <person name="Zhu H."/>
        </authorList>
    </citation>
    <scope>NUCLEOTIDE SEQUENCE [LARGE SCALE GENOMIC DNA]</scope>
    <source>
        <strain evidence="2 3">92R-1</strain>
    </source>
</reference>
<dbReference type="AlphaFoldDB" id="A0A4Z0PDJ8"/>